<evidence type="ECO:0000313" key="1">
    <source>
        <dbReference type="EMBL" id="MPN17962.1"/>
    </source>
</evidence>
<name>A0A645FWA0_9ZZZZ</name>
<sequence length="71" mass="7349">MVGLDQGAGILVNSAGLFLLLGTQETQAGFCSLDCLFKVANACAGQFEGALRFFDLLVDGSQVPAEVIAVQ</sequence>
<protein>
    <submittedName>
        <fullName evidence="1">Uncharacterized protein</fullName>
    </submittedName>
</protein>
<proteinExistence type="predicted"/>
<organism evidence="1">
    <name type="scientific">bioreactor metagenome</name>
    <dbReference type="NCBI Taxonomy" id="1076179"/>
    <lineage>
        <taxon>unclassified sequences</taxon>
        <taxon>metagenomes</taxon>
        <taxon>ecological metagenomes</taxon>
    </lineage>
</organism>
<dbReference type="AlphaFoldDB" id="A0A645FWA0"/>
<gene>
    <name evidence="1" type="ORF">SDC9_165320</name>
</gene>
<accession>A0A645FWA0</accession>
<dbReference type="EMBL" id="VSSQ01065218">
    <property type="protein sequence ID" value="MPN17962.1"/>
    <property type="molecule type" value="Genomic_DNA"/>
</dbReference>
<reference evidence="1" key="1">
    <citation type="submission" date="2019-08" db="EMBL/GenBank/DDBJ databases">
        <authorList>
            <person name="Kucharzyk K."/>
            <person name="Murdoch R.W."/>
            <person name="Higgins S."/>
            <person name="Loffler F."/>
        </authorList>
    </citation>
    <scope>NUCLEOTIDE SEQUENCE</scope>
</reference>
<comment type="caution">
    <text evidence="1">The sequence shown here is derived from an EMBL/GenBank/DDBJ whole genome shotgun (WGS) entry which is preliminary data.</text>
</comment>